<evidence type="ECO:0000313" key="5">
    <source>
        <dbReference type="Proteomes" id="UP000612746"/>
    </source>
</evidence>
<dbReference type="SUPFAM" id="SSF50685">
    <property type="entry name" value="Barwin-like endoglucanases"/>
    <property type="match status" value="1"/>
</dbReference>
<evidence type="ECO:0000256" key="1">
    <source>
        <dbReference type="ARBA" id="ARBA00022729"/>
    </source>
</evidence>
<comment type="caution">
    <text evidence="4">The sequence shown here is derived from an EMBL/GenBank/DDBJ whole genome shotgun (WGS) entry which is preliminary data.</text>
</comment>
<organism evidence="4 5">
    <name type="scientific">Umbelopsis vinacea</name>
    <dbReference type="NCBI Taxonomy" id="44442"/>
    <lineage>
        <taxon>Eukaryota</taxon>
        <taxon>Fungi</taxon>
        <taxon>Fungi incertae sedis</taxon>
        <taxon>Mucoromycota</taxon>
        <taxon>Mucoromycotina</taxon>
        <taxon>Umbelopsidomycetes</taxon>
        <taxon>Umbelopsidales</taxon>
        <taxon>Umbelopsidaceae</taxon>
        <taxon>Umbelopsis</taxon>
    </lineage>
</organism>
<feature type="signal peptide" evidence="2">
    <location>
        <begin position="1"/>
        <end position="18"/>
    </location>
</feature>
<dbReference type="InterPro" id="IPR036908">
    <property type="entry name" value="RlpA-like_sf"/>
</dbReference>
<dbReference type="PANTHER" id="PTHR31836">
    <property type="match status" value="1"/>
</dbReference>
<dbReference type="OrthoDB" id="406505at2759"/>
<keyword evidence="1 2" id="KW-0732">Signal</keyword>
<feature type="domain" description="RlpA-like protein double-psi beta-barrel" evidence="3">
    <location>
        <begin position="30"/>
        <end position="124"/>
    </location>
</feature>
<dbReference type="EMBL" id="JAEPRA010000002">
    <property type="protein sequence ID" value="KAG2188220.1"/>
    <property type="molecule type" value="Genomic_DNA"/>
</dbReference>
<feature type="chain" id="PRO_5034661530" description="RlpA-like protein double-psi beta-barrel domain-containing protein" evidence="2">
    <location>
        <begin position="19"/>
        <end position="128"/>
    </location>
</feature>
<evidence type="ECO:0000256" key="2">
    <source>
        <dbReference type="SAM" id="SignalP"/>
    </source>
</evidence>
<dbReference type="AlphaFoldDB" id="A0A8H7QAC3"/>
<proteinExistence type="predicted"/>
<reference evidence="4" key="1">
    <citation type="submission" date="2020-12" db="EMBL/GenBank/DDBJ databases">
        <title>Metabolic potential, ecology and presence of endohyphal bacteria is reflected in genomic diversity of Mucoromycotina.</title>
        <authorList>
            <person name="Muszewska A."/>
            <person name="Okrasinska A."/>
            <person name="Steczkiewicz K."/>
            <person name="Drgas O."/>
            <person name="Orlowska M."/>
            <person name="Perlinska-Lenart U."/>
            <person name="Aleksandrzak-Piekarczyk T."/>
            <person name="Szatraj K."/>
            <person name="Zielenkiewicz U."/>
            <person name="Pilsyk S."/>
            <person name="Malc E."/>
            <person name="Mieczkowski P."/>
            <person name="Kruszewska J.S."/>
            <person name="Biernat P."/>
            <person name="Pawlowska J."/>
        </authorList>
    </citation>
    <scope>NUCLEOTIDE SEQUENCE</scope>
    <source>
        <strain evidence="4">WA0000051536</strain>
    </source>
</reference>
<name>A0A8H7QAC3_9FUNG</name>
<dbReference type="PANTHER" id="PTHR31836:SF28">
    <property type="entry name" value="SRCR DOMAIN-CONTAINING PROTEIN-RELATED"/>
    <property type="match status" value="1"/>
</dbReference>
<dbReference type="CDD" id="cd22191">
    <property type="entry name" value="DPBB_RlpA_EXP_N-like"/>
    <property type="match status" value="1"/>
</dbReference>
<gene>
    <name evidence="4" type="ORF">INT44_000972</name>
</gene>
<dbReference type="Proteomes" id="UP000612746">
    <property type="component" value="Unassembled WGS sequence"/>
</dbReference>
<accession>A0A8H7QAC3</accession>
<dbReference type="Pfam" id="PF03330">
    <property type="entry name" value="DPBB_1"/>
    <property type="match status" value="1"/>
</dbReference>
<dbReference type="InterPro" id="IPR051477">
    <property type="entry name" value="Expansin_CellWall"/>
</dbReference>
<protein>
    <recommendedName>
        <fullName evidence="3">RlpA-like protein double-psi beta-barrel domain-containing protein</fullName>
    </recommendedName>
</protein>
<evidence type="ECO:0000313" key="4">
    <source>
        <dbReference type="EMBL" id="KAG2188220.1"/>
    </source>
</evidence>
<evidence type="ECO:0000259" key="3">
    <source>
        <dbReference type="Pfam" id="PF03330"/>
    </source>
</evidence>
<dbReference type="InterPro" id="IPR009009">
    <property type="entry name" value="RlpA-like_DPBB"/>
</dbReference>
<sequence>MVSVKIFSILAIAATVLAAPAAVEKRSFSGDATYYNPSAGTNSCGTQASDSDIMAAMNVAQMQNGANPNANPNCGRKVAIKGPKGSVTVTIMDTCPGCASGDIDMSPAAFDKIADQAQGRVPITWDWA</sequence>
<keyword evidence="5" id="KW-1185">Reference proteome</keyword>
<dbReference type="Gene3D" id="2.40.40.10">
    <property type="entry name" value="RlpA-like domain"/>
    <property type="match status" value="1"/>
</dbReference>